<evidence type="ECO:0000256" key="4">
    <source>
        <dbReference type="ARBA" id="ARBA00022741"/>
    </source>
</evidence>
<dbReference type="GO" id="GO:0070736">
    <property type="term" value="F:protein-glycine ligase activity, initiating"/>
    <property type="evidence" value="ECO:0007669"/>
    <property type="project" value="TreeGrafter"/>
</dbReference>
<evidence type="ECO:0000313" key="8">
    <source>
        <dbReference type="Ensembl" id="ENSOTSP00005148015.1"/>
    </source>
</evidence>
<dbReference type="InterPro" id="IPR004344">
    <property type="entry name" value="TTL/TTLL_fam"/>
</dbReference>
<reference evidence="8" key="3">
    <citation type="submission" date="2025-09" db="UniProtKB">
        <authorList>
            <consortium name="Ensembl"/>
        </authorList>
    </citation>
    <scope>IDENTIFICATION</scope>
</reference>
<keyword evidence="4" id="KW-0547">Nucleotide-binding</keyword>
<evidence type="ECO:0000256" key="5">
    <source>
        <dbReference type="ARBA" id="ARBA00022840"/>
    </source>
</evidence>
<accession>A0AAZ3S4H0</accession>
<evidence type="ECO:0000256" key="6">
    <source>
        <dbReference type="ARBA" id="ARBA00048944"/>
    </source>
</evidence>
<dbReference type="GO" id="GO:0060271">
    <property type="term" value="P:cilium assembly"/>
    <property type="evidence" value="ECO:0007669"/>
    <property type="project" value="TreeGrafter"/>
</dbReference>
<sequence length="221" mass="24717">PLLLVTTLLGPVVVGVGRRGPRCSVVCVHIYEMNTEITKRMKRTTEIFLAGADTQQKTTTHNSRLILSFSLFLGLPPSINSDHLCNNSIQKHFQPSQWRHPEVPEDNMRSCSQFKAFLRAQGQGSAWGVLVVPGVVQGLVEGRRGSFELYGADFMLGRDLRHWLLEINATMAITAHLCPAVQLDNLRVVLDRREDPGAYTGGFQLIYKQVKTGIYTECTKH</sequence>
<evidence type="ECO:0000313" key="9">
    <source>
        <dbReference type="Proteomes" id="UP000694402"/>
    </source>
</evidence>
<evidence type="ECO:0000256" key="3">
    <source>
        <dbReference type="ARBA" id="ARBA00022598"/>
    </source>
</evidence>
<organism evidence="8 9">
    <name type="scientific">Oncorhynchus tshawytscha</name>
    <name type="common">Chinook salmon</name>
    <name type="synonym">Salmo tshawytscha</name>
    <dbReference type="NCBI Taxonomy" id="74940"/>
    <lineage>
        <taxon>Eukaryota</taxon>
        <taxon>Metazoa</taxon>
        <taxon>Chordata</taxon>
        <taxon>Craniata</taxon>
        <taxon>Vertebrata</taxon>
        <taxon>Euteleostomi</taxon>
        <taxon>Actinopterygii</taxon>
        <taxon>Neopterygii</taxon>
        <taxon>Teleostei</taxon>
        <taxon>Protacanthopterygii</taxon>
        <taxon>Salmoniformes</taxon>
        <taxon>Salmonidae</taxon>
        <taxon>Salmoninae</taxon>
        <taxon>Oncorhynchus</taxon>
    </lineage>
</organism>
<dbReference type="InterPro" id="IPR051437">
    <property type="entry name" value="TTLL_monoglycylase"/>
</dbReference>
<dbReference type="Pfam" id="PF03133">
    <property type="entry name" value="TTL"/>
    <property type="match status" value="1"/>
</dbReference>
<dbReference type="GeneTree" id="ENSGT00940000154857"/>
<dbReference type="GO" id="GO:0005930">
    <property type="term" value="C:axoneme"/>
    <property type="evidence" value="ECO:0007669"/>
    <property type="project" value="TreeGrafter"/>
</dbReference>
<dbReference type="Gene3D" id="3.30.470.20">
    <property type="entry name" value="ATP-grasp fold, B domain"/>
    <property type="match status" value="1"/>
</dbReference>
<dbReference type="GO" id="GO:0003341">
    <property type="term" value="P:cilium movement"/>
    <property type="evidence" value="ECO:0007669"/>
    <property type="project" value="TreeGrafter"/>
</dbReference>
<proteinExistence type="predicted"/>
<comment type="catalytic activity">
    <reaction evidence="6">
        <text>L-glutamyl-[protein] + glycine + ATP = glycyl-L-glutamyl-[protein] + ADP + phosphate + H(+)</text>
        <dbReference type="Rhea" id="RHEA:67180"/>
        <dbReference type="Rhea" id="RHEA-COMP:10208"/>
        <dbReference type="Rhea" id="RHEA-COMP:17207"/>
        <dbReference type="ChEBI" id="CHEBI:15378"/>
        <dbReference type="ChEBI" id="CHEBI:29973"/>
        <dbReference type="ChEBI" id="CHEBI:30616"/>
        <dbReference type="ChEBI" id="CHEBI:43474"/>
        <dbReference type="ChEBI" id="CHEBI:57305"/>
        <dbReference type="ChEBI" id="CHEBI:167890"/>
        <dbReference type="ChEBI" id="CHEBI:456216"/>
    </reaction>
    <physiologicalReaction direction="left-to-right" evidence="6">
        <dbReference type="Rhea" id="RHEA:67181"/>
    </physiologicalReaction>
</comment>
<evidence type="ECO:0000256" key="2">
    <source>
        <dbReference type="ARBA" id="ARBA00022490"/>
    </source>
</evidence>
<reference evidence="9" key="1">
    <citation type="journal article" date="2018" name="PLoS ONE">
        <title>Chinook salmon (Oncorhynchus tshawytscha) genome and transcriptome.</title>
        <authorList>
            <person name="Christensen K.A."/>
            <person name="Leong J.S."/>
            <person name="Sakhrani D."/>
            <person name="Biagi C.A."/>
            <person name="Minkley D.R."/>
            <person name="Withler R.E."/>
            <person name="Rondeau E.B."/>
            <person name="Koop B.F."/>
            <person name="Devlin R.H."/>
        </authorList>
    </citation>
    <scope>NUCLEOTIDE SEQUENCE [LARGE SCALE GENOMIC DNA]</scope>
</reference>
<protein>
    <submittedName>
        <fullName evidence="8">Uncharacterized protein</fullName>
    </submittedName>
</protein>
<dbReference type="GO" id="GO:0015630">
    <property type="term" value="C:microtubule cytoskeleton"/>
    <property type="evidence" value="ECO:0007669"/>
    <property type="project" value="TreeGrafter"/>
</dbReference>
<keyword evidence="9" id="KW-1185">Reference proteome</keyword>
<evidence type="ECO:0000256" key="7">
    <source>
        <dbReference type="SAM" id="SignalP"/>
    </source>
</evidence>
<name>A0AAZ3S4H0_ONCTS</name>
<feature type="signal peptide" evidence="7">
    <location>
        <begin position="1"/>
        <end position="17"/>
    </location>
</feature>
<keyword evidence="7" id="KW-0732">Signal</keyword>
<dbReference type="AlphaFoldDB" id="A0AAZ3S4H0"/>
<reference evidence="8" key="2">
    <citation type="submission" date="2025-08" db="UniProtKB">
        <authorList>
            <consortium name="Ensembl"/>
        </authorList>
    </citation>
    <scope>IDENTIFICATION</scope>
</reference>
<keyword evidence="3" id="KW-0436">Ligase</keyword>
<dbReference type="GO" id="GO:0005524">
    <property type="term" value="F:ATP binding"/>
    <property type="evidence" value="ECO:0007669"/>
    <property type="project" value="UniProtKB-KW"/>
</dbReference>
<dbReference type="Proteomes" id="UP000694402">
    <property type="component" value="Unassembled WGS sequence"/>
</dbReference>
<keyword evidence="5" id="KW-0067">ATP-binding</keyword>
<feature type="chain" id="PRO_5044328739" evidence="7">
    <location>
        <begin position="18"/>
        <end position="221"/>
    </location>
</feature>
<comment type="subcellular location">
    <subcellularLocation>
        <location evidence="1">Cytoplasm</location>
        <location evidence="1">Cytoskeleton</location>
        <location evidence="1">Flagellum axoneme</location>
    </subcellularLocation>
</comment>
<dbReference type="Ensembl" id="ENSOTST00005157346.1">
    <property type="protein sequence ID" value="ENSOTSP00005148015.1"/>
    <property type="gene ID" value="ENSOTSG00005069940.1"/>
</dbReference>
<dbReference type="PANTHER" id="PTHR45870:SF2">
    <property type="entry name" value="TUBULIN MONOGLYCYLASE TTLL3"/>
    <property type="match status" value="1"/>
</dbReference>
<evidence type="ECO:0000256" key="1">
    <source>
        <dbReference type="ARBA" id="ARBA00004611"/>
    </source>
</evidence>
<dbReference type="PANTHER" id="PTHR45870">
    <property type="entry name" value="TUBULIN MONOGLYCYLASE TTLL3"/>
    <property type="match status" value="1"/>
</dbReference>
<keyword evidence="2" id="KW-0963">Cytoplasm</keyword>